<feature type="transmembrane region" description="Helical" evidence="1">
    <location>
        <begin position="198"/>
        <end position="218"/>
    </location>
</feature>
<dbReference type="GO" id="GO:0005886">
    <property type="term" value="C:plasma membrane"/>
    <property type="evidence" value="ECO:0007669"/>
    <property type="project" value="TreeGrafter"/>
</dbReference>
<dbReference type="PANTHER" id="PTHR32063">
    <property type="match status" value="1"/>
</dbReference>
<proteinExistence type="predicted"/>
<dbReference type="SUPFAM" id="SSF82714">
    <property type="entry name" value="Multidrug efflux transporter AcrB TolC docking domain, DN and DC subdomains"/>
    <property type="match status" value="1"/>
</dbReference>
<dbReference type="GO" id="GO:0042910">
    <property type="term" value="F:xenobiotic transmembrane transporter activity"/>
    <property type="evidence" value="ECO:0007669"/>
    <property type="project" value="TreeGrafter"/>
</dbReference>
<evidence type="ECO:0000256" key="1">
    <source>
        <dbReference type="SAM" id="Phobius"/>
    </source>
</evidence>
<dbReference type="Gene3D" id="1.20.1640.10">
    <property type="entry name" value="Multidrug efflux transporter AcrB transmembrane domain"/>
    <property type="match status" value="1"/>
</dbReference>
<dbReference type="PRINTS" id="PR00702">
    <property type="entry name" value="ACRIFLAVINRP"/>
</dbReference>
<organism evidence="2 3">
    <name type="scientific">Nitrosomonas communis</name>
    <dbReference type="NCBI Taxonomy" id="44574"/>
    <lineage>
        <taxon>Bacteria</taxon>
        <taxon>Pseudomonadati</taxon>
        <taxon>Pseudomonadota</taxon>
        <taxon>Betaproteobacteria</taxon>
        <taxon>Nitrosomonadales</taxon>
        <taxon>Nitrosomonadaceae</taxon>
        <taxon>Nitrosomonas</taxon>
    </lineage>
</organism>
<gene>
    <name evidence="2" type="ORF">SAMN05421882_10534</name>
</gene>
<dbReference type="EMBL" id="FNNH01000053">
    <property type="protein sequence ID" value="SDX05239.1"/>
    <property type="molecule type" value="Genomic_DNA"/>
</dbReference>
<dbReference type="Gene3D" id="3.30.70.1320">
    <property type="entry name" value="Multidrug efflux transporter AcrB pore domain like"/>
    <property type="match status" value="1"/>
</dbReference>
<dbReference type="Proteomes" id="UP000183454">
    <property type="component" value="Unassembled WGS sequence"/>
</dbReference>
<name>A0A1H2YL36_9PROT</name>
<accession>A0A1H2YL36</accession>
<keyword evidence="1" id="KW-0472">Membrane</keyword>
<evidence type="ECO:0000313" key="3">
    <source>
        <dbReference type="Proteomes" id="UP000183454"/>
    </source>
</evidence>
<evidence type="ECO:0000313" key="2">
    <source>
        <dbReference type="EMBL" id="SDX05239.1"/>
    </source>
</evidence>
<dbReference type="AlphaFoldDB" id="A0A1H2YL36"/>
<dbReference type="PANTHER" id="PTHR32063:SF12">
    <property type="entry name" value="CATION EFFLUX SYSTEM PROTEIN"/>
    <property type="match status" value="1"/>
</dbReference>
<dbReference type="Pfam" id="PF00873">
    <property type="entry name" value="ACR_tran"/>
    <property type="match status" value="1"/>
</dbReference>
<dbReference type="InterPro" id="IPR027463">
    <property type="entry name" value="AcrB_DN_DC_subdom"/>
</dbReference>
<dbReference type="Gene3D" id="3.30.2090.10">
    <property type="entry name" value="Multidrug efflux transporter AcrB TolC docking domain, DN and DC subdomains"/>
    <property type="match status" value="1"/>
</dbReference>
<dbReference type="InterPro" id="IPR001036">
    <property type="entry name" value="Acrflvin-R"/>
</dbReference>
<protein>
    <submittedName>
        <fullName evidence="2">Cobalt-zinc-cadmium resistance protein CzcA</fullName>
    </submittedName>
</protein>
<keyword evidence="1" id="KW-0812">Transmembrane</keyword>
<feature type="transmembrane region" description="Helical" evidence="1">
    <location>
        <begin position="174"/>
        <end position="191"/>
    </location>
</feature>
<dbReference type="SUPFAM" id="SSF82866">
    <property type="entry name" value="Multidrug efflux transporter AcrB transmembrane domain"/>
    <property type="match status" value="1"/>
</dbReference>
<feature type="transmembrane region" description="Helical" evidence="1">
    <location>
        <begin position="224"/>
        <end position="248"/>
    </location>
</feature>
<keyword evidence="1" id="KW-1133">Transmembrane helix</keyword>
<sequence>MLRSVPGVADVVGFGGGIKQYQIQIDSLKLRNYKLTLTEVYRAVADNNANIGGNFIEYDDEALVVRGIGLLRSLDEIKEIVLTSPNGTSVFVKNIAEVVICPQMINGMVNHNKQDDVVQGIVLFIKDKNITEVINGVKEKIDYLNYHGLPSGVRIVPIYERTDLVQKTIHTVEHNMLEGIALILVILFIFLRRIVASLVIIIVIPLCLLFAFILVDIANVSANLISLGAIDFGIIVDSAVVLVEALMVK</sequence>
<reference evidence="2 3" key="1">
    <citation type="submission" date="2016-10" db="EMBL/GenBank/DDBJ databases">
        <authorList>
            <person name="de Groot N.N."/>
        </authorList>
    </citation>
    <scope>NUCLEOTIDE SEQUENCE [LARGE SCALE GENOMIC DNA]</scope>
    <source>
        <strain evidence="2 3">Nm110</strain>
    </source>
</reference>